<proteinExistence type="predicted"/>
<feature type="transmembrane region" description="Helical" evidence="1">
    <location>
        <begin position="53"/>
        <end position="75"/>
    </location>
</feature>
<name>A0A835T2D2_CHLIN</name>
<evidence type="ECO:0000313" key="3">
    <source>
        <dbReference type="Proteomes" id="UP000650467"/>
    </source>
</evidence>
<organism evidence="2 3">
    <name type="scientific">Chlamydomonas incerta</name>
    <dbReference type="NCBI Taxonomy" id="51695"/>
    <lineage>
        <taxon>Eukaryota</taxon>
        <taxon>Viridiplantae</taxon>
        <taxon>Chlorophyta</taxon>
        <taxon>core chlorophytes</taxon>
        <taxon>Chlorophyceae</taxon>
        <taxon>CS clade</taxon>
        <taxon>Chlamydomonadales</taxon>
        <taxon>Chlamydomonadaceae</taxon>
        <taxon>Chlamydomonas</taxon>
    </lineage>
</organism>
<keyword evidence="1" id="KW-1133">Transmembrane helix</keyword>
<dbReference type="OrthoDB" id="10462191at2759"/>
<feature type="transmembrane region" description="Helical" evidence="1">
    <location>
        <begin position="124"/>
        <end position="145"/>
    </location>
</feature>
<dbReference type="EMBL" id="JAEHOC010000014">
    <property type="protein sequence ID" value="KAG2435752.1"/>
    <property type="molecule type" value="Genomic_DNA"/>
</dbReference>
<evidence type="ECO:0000313" key="2">
    <source>
        <dbReference type="EMBL" id="KAG2435752.1"/>
    </source>
</evidence>
<protein>
    <submittedName>
        <fullName evidence="2">Uncharacterized protein</fullName>
    </submittedName>
</protein>
<accession>A0A835T2D2</accession>
<feature type="transmembrane region" description="Helical" evidence="1">
    <location>
        <begin position="87"/>
        <end position="108"/>
    </location>
</feature>
<gene>
    <name evidence="2" type="ORF">HXX76_006948</name>
</gene>
<sequence length="263" mass="27807">MSTAIIVINATRLTQVEVQSPVHLPDFPGHNVSVLTVNCMIQGDRGGSNICQYVFVVCAVAMGAYIGTAMLLCLTCNLCGVGGVLELLLHLAQTGWWTATSIILSTYISTTNDHGWPREGDRNAVLALCWTSVPVAFIMAIFTAVEVVQWCRDYCFCCCFHRGLPHAAGADPERPPGETGAAQEQQKIEAAAEADAAAAAAAAPDFLLQPDPPPKAQPTAEVQLSAVAMQPPPQQVVEGGEKVQSRGSRARLCETCGAWAAGT</sequence>
<keyword evidence="3" id="KW-1185">Reference proteome</keyword>
<dbReference type="Proteomes" id="UP000650467">
    <property type="component" value="Unassembled WGS sequence"/>
</dbReference>
<keyword evidence="1" id="KW-0472">Membrane</keyword>
<comment type="caution">
    <text evidence="2">The sequence shown here is derived from an EMBL/GenBank/DDBJ whole genome shotgun (WGS) entry which is preliminary data.</text>
</comment>
<evidence type="ECO:0000256" key="1">
    <source>
        <dbReference type="SAM" id="Phobius"/>
    </source>
</evidence>
<reference evidence="2" key="1">
    <citation type="journal article" date="2020" name="bioRxiv">
        <title>Comparative genomics of Chlamydomonas.</title>
        <authorList>
            <person name="Craig R.J."/>
            <person name="Hasan A.R."/>
            <person name="Ness R.W."/>
            <person name="Keightley P.D."/>
        </authorList>
    </citation>
    <scope>NUCLEOTIDE SEQUENCE</scope>
    <source>
        <strain evidence="2">SAG 7.73</strain>
    </source>
</reference>
<dbReference type="AlphaFoldDB" id="A0A835T2D2"/>
<keyword evidence="1" id="KW-0812">Transmembrane</keyword>